<evidence type="ECO:0000313" key="2">
    <source>
        <dbReference type="Proteomes" id="UP000887578"/>
    </source>
</evidence>
<dbReference type="Gene3D" id="1.10.418.20">
    <property type="match status" value="1"/>
</dbReference>
<protein>
    <submittedName>
        <fullName evidence="3">Ubiquitin-like protease family profile domain-containing protein</fullName>
    </submittedName>
</protein>
<dbReference type="WBParaSite" id="PDA_v2.g5826.t1">
    <property type="protein sequence ID" value="PDA_v2.g5826.t1"/>
    <property type="gene ID" value="PDA_v2.g5826"/>
</dbReference>
<dbReference type="AlphaFoldDB" id="A0A914R303"/>
<feature type="compositionally biased region" description="Basic and acidic residues" evidence="1">
    <location>
        <begin position="334"/>
        <end position="349"/>
    </location>
</feature>
<accession>A0A914R303</accession>
<evidence type="ECO:0000256" key="1">
    <source>
        <dbReference type="SAM" id="MobiDB-lite"/>
    </source>
</evidence>
<sequence>MYPTLTVTTTTYQYAVPPQAVLNQSDDRMPVSRPLHYSAGSAADVVDSYVMMPDKKHGSSYKHSTPPGNLETREQKRILLKYSIAIYESDMASLRGWLSDAIVNFAAMHLYENLPNNVKQEFVNKLCNVMMVPQYPVQNQGCPKMGFGGDCGIYAIEYLNSIFFNICHHQPWYNFEPMKNADYMKSRRSFWKREIERLAKEEEGTPKILEIFEDERQPINSQMDGLKTKKVFKNPPRSEMDCQPPIYVIDEDKPRSKRIPHDSRSHSITTESNLPYKSSLTRYHDGKDIYYGPKNIEIKGQQSRRSTQSSKSFKTEAKRSRSASSSSSHKCPRCGHDPEEQSKHNKNKKELKGFLDELNCFGKPSKEETRC</sequence>
<organism evidence="2 3">
    <name type="scientific">Panagrolaimus davidi</name>
    <dbReference type="NCBI Taxonomy" id="227884"/>
    <lineage>
        <taxon>Eukaryota</taxon>
        <taxon>Metazoa</taxon>
        <taxon>Ecdysozoa</taxon>
        <taxon>Nematoda</taxon>
        <taxon>Chromadorea</taxon>
        <taxon>Rhabditida</taxon>
        <taxon>Tylenchina</taxon>
        <taxon>Panagrolaimomorpha</taxon>
        <taxon>Panagrolaimoidea</taxon>
        <taxon>Panagrolaimidae</taxon>
        <taxon>Panagrolaimus</taxon>
    </lineage>
</organism>
<evidence type="ECO:0000313" key="3">
    <source>
        <dbReference type="WBParaSite" id="PDA_v2.g5826.t1"/>
    </source>
</evidence>
<feature type="region of interest" description="Disordered" evidence="1">
    <location>
        <begin position="231"/>
        <end position="273"/>
    </location>
</feature>
<dbReference type="Proteomes" id="UP000887578">
    <property type="component" value="Unplaced"/>
</dbReference>
<proteinExistence type="predicted"/>
<name>A0A914R303_9BILA</name>
<reference evidence="3" key="1">
    <citation type="submission" date="2022-11" db="UniProtKB">
        <authorList>
            <consortium name="WormBaseParasite"/>
        </authorList>
    </citation>
    <scope>IDENTIFICATION</scope>
</reference>
<dbReference type="InterPro" id="IPR038765">
    <property type="entry name" value="Papain-like_cys_pep_sf"/>
</dbReference>
<dbReference type="SUPFAM" id="SSF54001">
    <property type="entry name" value="Cysteine proteinases"/>
    <property type="match status" value="1"/>
</dbReference>
<keyword evidence="2" id="KW-1185">Reference proteome</keyword>
<feature type="region of interest" description="Disordered" evidence="1">
    <location>
        <begin position="296"/>
        <end position="349"/>
    </location>
</feature>
<feature type="compositionally biased region" description="Low complexity" evidence="1">
    <location>
        <begin position="303"/>
        <end position="312"/>
    </location>
</feature>
<feature type="compositionally biased region" description="Basic and acidic residues" evidence="1">
    <location>
        <begin position="250"/>
        <end position="265"/>
    </location>
</feature>